<dbReference type="AlphaFoldDB" id="A0A917JP24"/>
<gene>
    <name evidence="1" type="ORF">GCM10007966_03020</name>
</gene>
<name>A0A917JP24_9GAMM</name>
<keyword evidence="2" id="KW-1185">Reference proteome</keyword>
<comment type="caution">
    <text evidence="1">The sequence shown here is derived from an EMBL/GenBank/DDBJ whole genome shotgun (WGS) entry which is preliminary data.</text>
</comment>
<reference evidence="1" key="1">
    <citation type="journal article" date="2014" name="Int. J. Syst. Evol. Microbiol.">
        <title>Complete genome sequence of Corynebacterium casei LMG S-19264T (=DSM 44701T), isolated from a smear-ripened cheese.</title>
        <authorList>
            <consortium name="US DOE Joint Genome Institute (JGI-PGF)"/>
            <person name="Walter F."/>
            <person name="Albersmeier A."/>
            <person name="Kalinowski J."/>
            <person name="Ruckert C."/>
        </authorList>
    </citation>
    <scope>NUCLEOTIDE SEQUENCE</scope>
    <source>
        <strain evidence="1">JCM 13919</strain>
    </source>
</reference>
<organism evidence="1 2">
    <name type="scientific">Legionella impletisoli</name>
    <dbReference type="NCBI Taxonomy" id="343510"/>
    <lineage>
        <taxon>Bacteria</taxon>
        <taxon>Pseudomonadati</taxon>
        <taxon>Pseudomonadota</taxon>
        <taxon>Gammaproteobacteria</taxon>
        <taxon>Legionellales</taxon>
        <taxon>Legionellaceae</taxon>
        <taxon>Legionella</taxon>
    </lineage>
</organism>
<dbReference type="EMBL" id="BMOB01000001">
    <property type="protein sequence ID" value="GGI77780.1"/>
    <property type="molecule type" value="Genomic_DNA"/>
</dbReference>
<evidence type="ECO:0000313" key="2">
    <source>
        <dbReference type="Proteomes" id="UP000630149"/>
    </source>
</evidence>
<accession>A0A917JP24</accession>
<sequence>MDTVLKAQYVGNYALYLDHRSYSDSVALTEAFISFEAHIMIAVLKARQVGTYGLRPICL</sequence>
<evidence type="ECO:0000313" key="1">
    <source>
        <dbReference type="EMBL" id="GGI77780.1"/>
    </source>
</evidence>
<dbReference type="RefSeq" id="WP_131775536.1">
    <property type="nucleotide sequence ID" value="NZ_BMOB01000001.1"/>
</dbReference>
<protein>
    <submittedName>
        <fullName evidence="1">Uncharacterized protein</fullName>
    </submittedName>
</protein>
<proteinExistence type="predicted"/>
<reference evidence="1" key="2">
    <citation type="submission" date="2020-09" db="EMBL/GenBank/DDBJ databases">
        <authorList>
            <person name="Sun Q."/>
            <person name="Ohkuma M."/>
        </authorList>
    </citation>
    <scope>NUCLEOTIDE SEQUENCE</scope>
    <source>
        <strain evidence="1">JCM 13919</strain>
    </source>
</reference>
<dbReference type="Proteomes" id="UP000630149">
    <property type="component" value="Unassembled WGS sequence"/>
</dbReference>